<dbReference type="PANTHER" id="PTHR43537:SF24">
    <property type="entry name" value="GLUCONATE OPERON TRANSCRIPTIONAL REPRESSOR"/>
    <property type="match status" value="1"/>
</dbReference>
<dbReference type="Gene3D" id="1.10.10.10">
    <property type="entry name" value="Winged helix-like DNA-binding domain superfamily/Winged helix DNA-binding domain"/>
    <property type="match status" value="1"/>
</dbReference>
<reference evidence="5 6" key="1">
    <citation type="submission" date="2015-07" db="EMBL/GenBank/DDBJ databases">
        <authorList>
            <person name="Noorani M."/>
        </authorList>
    </citation>
    <scope>NUCLEOTIDE SEQUENCE [LARGE SCALE GENOMIC DNA]</scope>
    <source>
        <strain evidence="5 6">CECT 5088</strain>
    </source>
</reference>
<dbReference type="SUPFAM" id="SSF46785">
    <property type="entry name" value="Winged helix' DNA-binding domain"/>
    <property type="match status" value="1"/>
</dbReference>
<dbReference type="PANTHER" id="PTHR43537">
    <property type="entry name" value="TRANSCRIPTIONAL REGULATOR, GNTR FAMILY"/>
    <property type="match status" value="1"/>
</dbReference>
<proteinExistence type="predicted"/>
<evidence type="ECO:0000259" key="4">
    <source>
        <dbReference type="SMART" id="SM00895"/>
    </source>
</evidence>
<protein>
    <submittedName>
        <fullName evidence="5">Carbon starvation induced regulator</fullName>
    </submittedName>
</protein>
<dbReference type="EMBL" id="CXPG01000016">
    <property type="protein sequence ID" value="CTQ32883.1"/>
    <property type="molecule type" value="Genomic_DNA"/>
</dbReference>
<name>A0A0M6XRN7_9RHOB</name>
<dbReference type="GO" id="GO:0003677">
    <property type="term" value="F:DNA binding"/>
    <property type="evidence" value="ECO:0007669"/>
    <property type="project" value="UniProtKB-KW"/>
</dbReference>
<dbReference type="GO" id="GO:0003700">
    <property type="term" value="F:DNA-binding transcription factor activity"/>
    <property type="evidence" value="ECO:0007669"/>
    <property type="project" value="InterPro"/>
</dbReference>
<accession>A0A0M6XRN7</accession>
<keyword evidence="1" id="KW-0805">Transcription regulation</keyword>
<keyword evidence="6" id="KW-1185">Reference proteome</keyword>
<dbReference type="STRING" id="282197.SAMN04488517_103462"/>
<dbReference type="Gene3D" id="1.20.120.530">
    <property type="entry name" value="GntR ligand-binding domain-like"/>
    <property type="match status" value="1"/>
</dbReference>
<organism evidence="5 6">
    <name type="scientific">Jannaschia rubra</name>
    <dbReference type="NCBI Taxonomy" id="282197"/>
    <lineage>
        <taxon>Bacteria</taxon>
        <taxon>Pseudomonadati</taxon>
        <taxon>Pseudomonadota</taxon>
        <taxon>Alphaproteobacteria</taxon>
        <taxon>Rhodobacterales</taxon>
        <taxon>Roseobacteraceae</taxon>
        <taxon>Jannaschia</taxon>
    </lineage>
</organism>
<dbReference type="OrthoDB" id="8638122at2"/>
<dbReference type="InterPro" id="IPR036390">
    <property type="entry name" value="WH_DNA-bd_sf"/>
</dbReference>
<dbReference type="InterPro" id="IPR000524">
    <property type="entry name" value="Tscrpt_reg_HTH_GntR"/>
</dbReference>
<keyword evidence="2" id="KW-0238">DNA-binding</keyword>
<dbReference type="SMART" id="SM00895">
    <property type="entry name" value="FCD"/>
    <property type="match status" value="1"/>
</dbReference>
<gene>
    <name evidence="5" type="primary">csiR</name>
    <name evidence="5" type="ORF">JAN5088_01656</name>
</gene>
<dbReference type="RefSeq" id="WP_055682336.1">
    <property type="nucleotide sequence ID" value="NZ_CXPG01000016.1"/>
</dbReference>
<evidence type="ECO:0000313" key="5">
    <source>
        <dbReference type="EMBL" id="CTQ32883.1"/>
    </source>
</evidence>
<dbReference type="InterPro" id="IPR008920">
    <property type="entry name" value="TF_FadR/GntR_C"/>
</dbReference>
<evidence type="ECO:0000256" key="1">
    <source>
        <dbReference type="ARBA" id="ARBA00023015"/>
    </source>
</evidence>
<dbReference type="AlphaFoldDB" id="A0A0M6XRN7"/>
<evidence type="ECO:0000313" key="6">
    <source>
        <dbReference type="Proteomes" id="UP000048908"/>
    </source>
</evidence>
<dbReference type="SUPFAM" id="SSF48008">
    <property type="entry name" value="GntR ligand-binding domain-like"/>
    <property type="match status" value="1"/>
</dbReference>
<dbReference type="InterPro" id="IPR011711">
    <property type="entry name" value="GntR_C"/>
</dbReference>
<keyword evidence="3" id="KW-0804">Transcription</keyword>
<dbReference type="Proteomes" id="UP000048908">
    <property type="component" value="Unassembled WGS sequence"/>
</dbReference>
<evidence type="ECO:0000256" key="3">
    <source>
        <dbReference type="ARBA" id="ARBA00023163"/>
    </source>
</evidence>
<evidence type="ECO:0000256" key="2">
    <source>
        <dbReference type="ARBA" id="ARBA00023125"/>
    </source>
</evidence>
<dbReference type="Pfam" id="PF07729">
    <property type="entry name" value="FCD"/>
    <property type="match status" value="1"/>
</dbReference>
<dbReference type="InterPro" id="IPR036388">
    <property type="entry name" value="WH-like_DNA-bd_sf"/>
</dbReference>
<dbReference type="Pfam" id="PF00392">
    <property type="entry name" value="GntR"/>
    <property type="match status" value="1"/>
</dbReference>
<feature type="domain" description="GntR C-terminal" evidence="4">
    <location>
        <begin position="83"/>
        <end position="217"/>
    </location>
</feature>
<sequence length="219" mass="24485">MPDSRIEQRVGTPDIYADLQRRLMTAGFAPGAKLMPSALQHEYGCSANTVRDVLLQLSKVGLVEFEIQRGFRARRVSAERRSDVARFRVLLEQEGAVASMARGGLAWEARLTAAHHSLSHIEREIGRQGRVGALLPLWSDAERAFHETLISDCGMPLLIETYASVYMQFRQQIVGLEEAYAPDFLHRIVAEHQAILDAALSGAEGPLRQAIHDHQKRHL</sequence>